<evidence type="ECO:0000256" key="3">
    <source>
        <dbReference type="ARBA" id="ARBA00022833"/>
    </source>
</evidence>
<dbReference type="AlphaFoldDB" id="A0A376B395"/>
<dbReference type="SMART" id="SM00184">
    <property type="entry name" value="RING"/>
    <property type="match status" value="1"/>
</dbReference>
<keyword evidence="2 4" id="KW-0863">Zinc-finger</keyword>
<name>A0A376B395_9ASCO</name>
<organism evidence="6 7">
    <name type="scientific">Saccharomycodes ludwigii</name>
    <dbReference type="NCBI Taxonomy" id="36035"/>
    <lineage>
        <taxon>Eukaryota</taxon>
        <taxon>Fungi</taxon>
        <taxon>Dikarya</taxon>
        <taxon>Ascomycota</taxon>
        <taxon>Saccharomycotina</taxon>
        <taxon>Saccharomycetes</taxon>
        <taxon>Saccharomycodales</taxon>
        <taxon>Saccharomycodaceae</taxon>
        <taxon>Saccharomycodes</taxon>
    </lineage>
</organism>
<sequence>MSGDYRSNTNNGNNITTNINISRNEKYTGKNIEVSEYNDTICVICLEPIYEHTLFKSKETIKIKEIVSVLLPCRHEYHQQCLHKWFDFCNASTNNGNVFANTNIKCPTCRSRINEEEQYTISTTHHEYNENTKHVTKKFEKKVILDFEYFWINILSVDRIQKASLLLMSERKDSFNGKSKHEDIIIEETYENMCKFTRTLYHQNKERERKEKLCNIVRGILDPIYYNANHKMEMERSTAFSKKQYKQINEKVSRILYKTSSKNHKELALKLCESEISGILTPKQIIVRQNDKLIIM</sequence>
<evidence type="ECO:0000256" key="4">
    <source>
        <dbReference type="PROSITE-ProRule" id="PRU00175"/>
    </source>
</evidence>
<reference evidence="7" key="1">
    <citation type="submission" date="2018-06" db="EMBL/GenBank/DDBJ databases">
        <authorList>
            <person name="Guldener U."/>
        </authorList>
    </citation>
    <scope>NUCLEOTIDE SEQUENCE [LARGE SCALE GENOMIC DNA]</scope>
    <source>
        <strain evidence="7">UTAD17</strain>
    </source>
</reference>
<dbReference type="SUPFAM" id="SSF57850">
    <property type="entry name" value="RING/U-box"/>
    <property type="match status" value="1"/>
</dbReference>
<dbReference type="Pfam" id="PF00097">
    <property type="entry name" value="zf-C3HC4"/>
    <property type="match status" value="1"/>
</dbReference>
<dbReference type="PANTHER" id="PTHR45969:SF69">
    <property type="entry name" value="FINGER DOMAIN PROTEIN, PUTATIVE (AFU_ORTHOLOGUE AFUA_3G12190)-RELATED"/>
    <property type="match status" value="1"/>
</dbReference>
<gene>
    <name evidence="6" type="ORF">SCODWIG_00908</name>
</gene>
<evidence type="ECO:0000313" key="6">
    <source>
        <dbReference type="EMBL" id="SSD59147.1"/>
    </source>
</evidence>
<proteinExistence type="predicted"/>
<dbReference type="InterPro" id="IPR001841">
    <property type="entry name" value="Znf_RING"/>
</dbReference>
<feature type="domain" description="RING-type" evidence="5">
    <location>
        <begin position="42"/>
        <end position="110"/>
    </location>
</feature>
<dbReference type="PANTHER" id="PTHR45969">
    <property type="entry name" value="RING ZINC FINGER PROTEIN-RELATED"/>
    <property type="match status" value="1"/>
</dbReference>
<keyword evidence="3" id="KW-0862">Zinc</keyword>
<dbReference type="PROSITE" id="PS50089">
    <property type="entry name" value="ZF_RING_2"/>
    <property type="match status" value="1"/>
</dbReference>
<dbReference type="EMBL" id="UFAJ01000097">
    <property type="protein sequence ID" value="SSD59147.1"/>
    <property type="molecule type" value="Genomic_DNA"/>
</dbReference>
<evidence type="ECO:0000256" key="1">
    <source>
        <dbReference type="ARBA" id="ARBA00022723"/>
    </source>
</evidence>
<dbReference type="OrthoDB" id="8062037at2759"/>
<dbReference type="GO" id="GO:0008270">
    <property type="term" value="F:zinc ion binding"/>
    <property type="evidence" value="ECO:0007669"/>
    <property type="project" value="UniProtKB-KW"/>
</dbReference>
<dbReference type="Gene3D" id="3.30.40.10">
    <property type="entry name" value="Zinc/RING finger domain, C3HC4 (zinc finger)"/>
    <property type="match status" value="1"/>
</dbReference>
<protein>
    <recommendedName>
        <fullName evidence="5">RING-type domain-containing protein</fullName>
    </recommendedName>
</protein>
<evidence type="ECO:0000259" key="5">
    <source>
        <dbReference type="PROSITE" id="PS50089"/>
    </source>
</evidence>
<dbReference type="InterPro" id="IPR018957">
    <property type="entry name" value="Znf_C3HC4_RING-type"/>
</dbReference>
<evidence type="ECO:0000256" key="2">
    <source>
        <dbReference type="ARBA" id="ARBA00022771"/>
    </source>
</evidence>
<dbReference type="GO" id="GO:0016567">
    <property type="term" value="P:protein ubiquitination"/>
    <property type="evidence" value="ECO:0007669"/>
    <property type="project" value="TreeGrafter"/>
</dbReference>
<evidence type="ECO:0000313" key="7">
    <source>
        <dbReference type="Proteomes" id="UP000262825"/>
    </source>
</evidence>
<dbReference type="GO" id="GO:0061630">
    <property type="term" value="F:ubiquitin protein ligase activity"/>
    <property type="evidence" value="ECO:0007669"/>
    <property type="project" value="TreeGrafter"/>
</dbReference>
<dbReference type="VEuPathDB" id="FungiDB:SCODWIG_00908"/>
<keyword evidence="1" id="KW-0479">Metal-binding</keyword>
<accession>A0A376B395</accession>
<dbReference type="InterPro" id="IPR013083">
    <property type="entry name" value="Znf_RING/FYVE/PHD"/>
</dbReference>
<keyword evidence="7" id="KW-1185">Reference proteome</keyword>
<dbReference type="Proteomes" id="UP000262825">
    <property type="component" value="Unassembled WGS sequence"/>
</dbReference>